<reference evidence="2 3" key="1">
    <citation type="submission" date="2019-02" db="EMBL/GenBank/DDBJ databases">
        <title>Deep-cultivation of Planctomycetes and their phenomic and genomic characterization uncovers novel biology.</title>
        <authorList>
            <person name="Wiegand S."/>
            <person name="Jogler M."/>
            <person name="Boedeker C."/>
            <person name="Pinto D."/>
            <person name="Vollmers J."/>
            <person name="Rivas-Marin E."/>
            <person name="Kohn T."/>
            <person name="Peeters S.H."/>
            <person name="Heuer A."/>
            <person name="Rast P."/>
            <person name="Oberbeckmann S."/>
            <person name="Bunk B."/>
            <person name="Jeske O."/>
            <person name="Meyerdierks A."/>
            <person name="Storesund J.E."/>
            <person name="Kallscheuer N."/>
            <person name="Luecker S."/>
            <person name="Lage O.M."/>
            <person name="Pohl T."/>
            <person name="Merkel B.J."/>
            <person name="Hornburger P."/>
            <person name="Mueller R.-W."/>
            <person name="Bruemmer F."/>
            <person name="Labrenz M."/>
            <person name="Spormann A.M."/>
            <person name="Op den Camp H."/>
            <person name="Overmann J."/>
            <person name="Amann R."/>
            <person name="Jetten M.S.M."/>
            <person name="Mascher T."/>
            <person name="Medema M.H."/>
            <person name="Devos D.P."/>
            <person name="Kaster A.-K."/>
            <person name="Ovreas L."/>
            <person name="Rohde M."/>
            <person name="Galperin M.Y."/>
            <person name="Jogler C."/>
        </authorList>
    </citation>
    <scope>NUCLEOTIDE SEQUENCE [LARGE SCALE GENOMIC DNA]</scope>
    <source>
        <strain evidence="2 3">ETA_A8</strain>
    </source>
</reference>
<keyword evidence="1" id="KW-0812">Transmembrane</keyword>
<dbReference type="RefSeq" id="WP_145093183.1">
    <property type="nucleotide sequence ID" value="NZ_CP036274.1"/>
</dbReference>
<keyword evidence="3" id="KW-1185">Reference proteome</keyword>
<dbReference type="Proteomes" id="UP000315017">
    <property type="component" value="Chromosome"/>
</dbReference>
<gene>
    <name evidence="2" type="ORF">ETAA8_45260</name>
</gene>
<sequence length="167" mass="18351" precursor="true">MNSNRTNGSLCRRVAIYALAMIAMFCCFAGAFTTSLTAEEAELEVVQVESTSFVVLRQVFKSGEQIEWTVHELGSPFSVTTKATKNYADDPRFRTIKRGIEALEKVKKYEDPKSVAVPATGSAVTSGGLEGEMSLLFVVNGDSCFGYSTTKAIDIKSIRKFSWTTFE</sequence>
<keyword evidence="1" id="KW-1133">Transmembrane helix</keyword>
<accession>A0A517YGR0</accession>
<dbReference type="AlphaFoldDB" id="A0A517YGR0"/>
<feature type="transmembrane region" description="Helical" evidence="1">
    <location>
        <begin position="14"/>
        <end position="32"/>
    </location>
</feature>
<name>A0A517YGR0_9BACT</name>
<dbReference type="EMBL" id="CP036274">
    <property type="protein sequence ID" value="QDU29416.1"/>
    <property type="molecule type" value="Genomic_DNA"/>
</dbReference>
<organism evidence="2 3">
    <name type="scientific">Anatilimnocola aggregata</name>
    <dbReference type="NCBI Taxonomy" id="2528021"/>
    <lineage>
        <taxon>Bacteria</taxon>
        <taxon>Pseudomonadati</taxon>
        <taxon>Planctomycetota</taxon>
        <taxon>Planctomycetia</taxon>
        <taxon>Pirellulales</taxon>
        <taxon>Pirellulaceae</taxon>
        <taxon>Anatilimnocola</taxon>
    </lineage>
</organism>
<evidence type="ECO:0000256" key="1">
    <source>
        <dbReference type="SAM" id="Phobius"/>
    </source>
</evidence>
<dbReference type="KEGG" id="aagg:ETAA8_45260"/>
<protein>
    <submittedName>
        <fullName evidence="2">Uncharacterized protein</fullName>
    </submittedName>
</protein>
<proteinExistence type="predicted"/>
<keyword evidence="1" id="KW-0472">Membrane</keyword>
<evidence type="ECO:0000313" key="2">
    <source>
        <dbReference type="EMBL" id="QDU29416.1"/>
    </source>
</evidence>
<evidence type="ECO:0000313" key="3">
    <source>
        <dbReference type="Proteomes" id="UP000315017"/>
    </source>
</evidence>